<proteinExistence type="predicted"/>
<dbReference type="EMBL" id="AZBU02000003">
    <property type="protein sequence ID" value="TKR87565.1"/>
    <property type="molecule type" value="Genomic_DNA"/>
</dbReference>
<accession>A0A4V6XWE6</accession>
<name>A0A4V6XWE6_STECR</name>
<evidence type="ECO:0000313" key="1">
    <source>
        <dbReference type="EMBL" id="TKR87565.1"/>
    </source>
</evidence>
<keyword evidence="2" id="KW-1185">Reference proteome</keyword>
<evidence type="ECO:0000313" key="2">
    <source>
        <dbReference type="Proteomes" id="UP000298663"/>
    </source>
</evidence>
<organism evidence="1 2">
    <name type="scientific">Steinernema carpocapsae</name>
    <name type="common">Entomopathogenic nematode</name>
    <dbReference type="NCBI Taxonomy" id="34508"/>
    <lineage>
        <taxon>Eukaryota</taxon>
        <taxon>Metazoa</taxon>
        <taxon>Ecdysozoa</taxon>
        <taxon>Nematoda</taxon>
        <taxon>Chromadorea</taxon>
        <taxon>Rhabditida</taxon>
        <taxon>Tylenchina</taxon>
        <taxon>Panagrolaimomorpha</taxon>
        <taxon>Strongyloidoidea</taxon>
        <taxon>Steinernematidae</taxon>
        <taxon>Steinernema</taxon>
    </lineage>
</organism>
<protein>
    <submittedName>
        <fullName evidence="1">Uncharacterized protein</fullName>
    </submittedName>
</protein>
<dbReference type="Proteomes" id="UP000298663">
    <property type="component" value="Unassembled WGS sequence"/>
</dbReference>
<reference evidence="1 2" key="2">
    <citation type="journal article" date="2019" name="G3 (Bethesda)">
        <title>Hybrid Assembly of the Genome of the Entomopathogenic Nematode Steinernema carpocapsae Identifies the X-Chromosome.</title>
        <authorList>
            <person name="Serra L."/>
            <person name="Macchietto M."/>
            <person name="Macias-Munoz A."/>
            <person name="McGill C.J."/>
            <person name="Rodriguez I.M."/>
            <person name="Rodriguez B."/>
            <person name="Murad R."/>
            <person name="Mortazavi A."/>
        </authorList>
    </citation>
    <scope>NUCLEOTIDE SEQUENCE [LARGE SCALE GENOMIC DNA]</scope>
    <source>
        <strain evidence="1 2">ALL</strain>
    </source>
</reference>
<sequence>MLISVICGSLCSRVPSLFLSQALIRLGLLDRQSVIRDQRPSDEWPPSASGPFTLLQPPDLWSPSISLHSNLLFSALPKLISS</sequence>
<comment type="caution">
    <text evidence="1">The sequence shown here is derived from an EMBL/GenBank/DDBJ whole genome shotgun (WGS) entry which is preliminary data.</text>
</comment>
<gene>
    <name evidence="1" type="ORF">L596_011941</name>
</gene>
<reference evidence="1 2" key="1">
    <citation type="journal article" date="2015" name="Genome Biol.">
        <title>Comparative genomics of Steinernema reveals deeply conserved gene regulatory networks.</title>
        <authorList>
            <person name="Dillman A.R."/>
            <person name="Macchietto M."/>
            <person name="Porter C.F."/>
            <person name="Rogers A."/>
            <person name="Williams B."/>
            <person name="Antoshechkin I."/>
            <person name="Lee M.M."/>
            <person name="Goodwin Z."/>
            <person name="Lu X."/>
            <person name="Lewis E.E."/>
            <person name="Goodrich-Blair H."/>
            <person name="Stock S.P."/>
            <person name="Adams B.J."/>
            <person name="Sternberg P.W."/>
            <person name="Mortazavi A."/>
        </authorList>
    </citation>
    <scope>NUCLEOTIDE SEQUENCE [LARGE SCALE GENOMIC DNA]</scope>
    <source>
        <strain evidence="1 2">ALL</strain>
    </source>
</reference>
<dbReference type="AlphaFoldDB" id="A0A4V6XWE6"/>